<comment type="caution">
    <text evidence="5">The sequence shown here is derived from an EMBL/GenBank/DDBJ whole genome shotgun (WGS) entry which is preliminary data.</text>
</comment>
<dbReference type="GO" id="GO:0000149">
    <property type="term" value="F:SNARE binding"/>
    <property type="evidence" value="ECO:0007669"/>
    <property type="project" value="TreeGrafter"/>
</dbReference>
<evidence type="ECO:0000256" key="2">
    <source>
        <dbReference type="ARBA" id="ARBA00022448"/>
    </source>
</evidence>
<keyword evidence="6" id="KW-1185">Reference proteome</keyword>
<feature type="compositionally biased region" description="Basic and acidic residues" evidence="4">
    <location>
        <begin position="731"/>
        <end position="741"/>
    </location>
</feature>
<evidence type="ECO:0000256" key="3">
    <source>
        <dbReference type="ARBA" id="ARBA00022483"/>
    </source>
</evidence>
<name>A0AA35TUP8_GEOBA</name>
<dbReference type="Gene3D" id="1.10.357.50">
    <property type="match status" value="1"/>
</dbReference>
<dbReference type="GO" id="GO:0006887">
    <property type="term" value="P:exocytosis"/>
    <property type="evidence" value="ECO:0007669"/>
    <property type="project" value="UniProtKB-KW"/>
</dbReference>
<evidence type="ECO:0000313" key="6">
    <source>
        <dbReference type="Proteomes" id="UP001174909"/>
    </source>
</evidence>
<evidence type="ECO:0000256" key="4">
    <source>
        <dbReference type="SAM" id="MobiDB-lite"/>
    </source>
</evidence>
<dbReference type="PANTHER" id="PTHR21292">
    <property type="entry name" value="EXOCYST COMPLEX COMPONENT SEC6-RELATED"/>
    <property type="match status" value="1"/>
</dbReference>
<dbReference type="EMBL" id="CASHTH010004166">
    <property type="protein sequence ID" value="CAI8054287.1"/>
    <property type="molecule type" value="Genomic_DNA"/>
</dbReference>
<sequence length="758" mass="86301">MEFTLAEAESIDLAKKAVAEMLTKPEDLEKLEQYRRKVARKKATVESQLRNAVQTQLEGVQTGLENLGEAQKVISEIKISMAEVEDVFHEKGAELSEVVRPIKEVNRRHQQLKTTSDHIHNIFNVPQAVSETHELIKEGKLLEAHRNLSELEHTRDELLMQLYHGDDAYVDKNTSLHHYYEELIGLSGNLGQSLWMIMNSATLLVTENPTKVVTALRIIEREERIDTMLVETLDLKGIPPSQIPGRPKKWRSKCIEMLETSISNKFESLETTSEQRIENKDWLMEHLSEVARTCYMDLQAITTAGVQCFPPSYDIAAFFIKRYHRGLIEVICQLIDMGLNARDIITLMIWIGDIKTSFAETLGVDLQSVGPLMKTDVETDLLKTCHGQVESNVRELMGNMVKTEQEEWNSQQPPECDVKGKYYTPVGINLFQIIDQNIQALAPLGLPTKMKVLKICLGALDEFQRKYRNALDGYYKDAVAGRIEPPCCVLYIIAIANSCRSCVEFTEQLKKRMCMELNESTLDKEFETGFKSVAEEFDKIGLHCCDILVDVLFTDLKKVLGGLMTRDAWFSQPMVLVGTVEGTILDFNGDFSKLKPAYHTYVIVQCQQRVIESYLLALCSKRMVLKKDKEREKAAEYIVDESRKMSAMFLRLSHACNPRYTQLIEMMAEVIKSKQEYLPLDISSLANKHREVNEGHVVALLAMRGDMSKAQVTKMLQSTVLGKTEEEEEGEGARPGRRREEKNILAQISVKNHWGLLK</sequence>
<protein>
    <submittedName>
        <fullName evidence="5">Exocyst complex component 3</fullName>
    </submittedName>
</protein>
<feature type="region of interest" description="Disordered" evidence="4">
    <location>
        <begin position="721"/>
        <end position="741"/>
    </location>
</feature>
<keyword evidence="3" id="KW-0268">Exocytosis</keyword>
<accession>A0AA35TUP8</accession>
<dbReference type="GO" id="GO:0000145">
    <property type="term" value="C:exocyst"/>
    <property type="evidence" value="ECO:0007669"/>
    <property type="project" value="InterPro"/>
</dbReference>
<evidence type="ECO:0000256" key="1">
    <source>
        <dbReference type="ARBA" id="ARBA00009447"/>
    </source>
</evidence>
<dbReference type="PANTHER" id="PTHR21292:SF1">
    <property type="entry name" value="EXOCYST COMPLEX COMPONENT 3"/>
    <property type="match status" value="1"/>
</dbReference>
<dbReference type="AlphaFoldDB" id="A0AA35TUP8"/>
<organism evidence="5 6">
    <name type="scientific">Geodia barretti</name>
    <name type="common">Barrett's horny sponge</name>
    <dbReference type="NCBI Taxonomy" id="519541"/>
    <lineage>
        <taxon>Eukaryota</taxon>
        <taxon>Metazoa</taxon>
        <taxon>Porifera</taxon>
        <taxon>Demospongiae</taxon>
        <taxon>Heteroscleromorpha</taxon>
        <taxon>Tetractinellida</taxon>
        <taxon>Astrophorina</taxon>
        <taxon>Geodiidae</taxon>
        <taxon>Geodia</taxon>
    </lineage>
</organism>
<dbReference type="Pfam" id="PF06046">
    <property type="entry name" value="Sec6"/>
    <property type="match status" value="1"/>
</dbReference>
<reference evidence="5" key="1">
    <citation type="submission" date="2023-03" db="EMBL/GenBank/DDBJ databases">
        <authorList>
            <person name="Steffen K."/>
            <person name="Cardenas P."/>
        </authorList>
    </citation>
    <scope>NUCLEOTIDE SEQUENCE</scope>
</reference>
<dbReference type="InterPro" id="IPR042532">
    <property type="entry name" value="EXOC3/Sec6_C"/>
</dbReference>
<evidence type="ECO:0000313" key="5">
    <source>
        <dbReference type="EMBL" id="CAI8054287.1"/>
    </source>
</evidence>
<proteinExistence type="inferred from homology"/>
<comment type="similarity">
    <text evidence="1">Belongs to the SEC6 family.</text>
</comment>
<dbReference type="InterPro" id="IPR010326">
    <property type="entry name" value="EXOC3/Sec6"/>
</dbReference>
<gene>
    <name evidence="5" type="ORF">GBAR_LOCUS29649</name>
</gene>
<keyword evidence="2" id="KW-0813">Transport</keyword>
<dbReference type="Proteomes" id="UP001174909">
    <property type="component" value="Unassembled WGS sequence"/>
</dbReference>
<dbReference type="GO" id="GO:0051601">
    <property type="term" value="P:exocyst localization"/>
    <property type="evidence" value="ECO:0007669"/>
    <property type="project" value="TreeGrafter"/>
</dbReference>
<dbReference type="Gene3D" id="1.10.357.70">
    <property type="entry name" value="Exocyst complex component Sec6, C-terminal domain"/>
    <property type="match status" value="1"/>
</dbReference>